<dbReference type="Proteomes" id="UP001220478">
    <property type="component" value="Chromosome"/>
</dbReference>
<dbReference type="PANTHER" id="PTHR21248">
    <property type="entry name" value="CARDIOLIPIN SYNTHASE"/>
    <property type="match status" value="1"/>
</dbReference>
<evidence type="ECO:0000256" key="1">
    <source>
        <dbReference type="SAM" id="Phobius"/>
    </source>
</evidence>
<dbReference type="RefSeq" id="WP_315571175.1">
    <property type="nucleotide sequence ID" value="NZ_CP118868.1"/>
</dbReference>
<feature type="domain" description="PLD phosphodiesterase" evidence="2">
    <location>
        <begin position="541"/>
        <end position="568"/>
    </location>
</feature>
<feature type="domain" description="PLD phosphodiesterase" evidence="2">
    <location>
        <begin position="272"/>
        <end position="299"/>
    </location>
</feature>
<evidence type="ECO:0000259" key="2">
    <source>
        <dbReference type="PROSITE" id="PS50035"/>
    </source>
</evidence>
<gene>
    <name evidence="3" type="ORF">PYS61_04140</name>
</gene>
<dbReference type="Pfam" id="PF13091">
    <property type="entry name" value="PLDc_2"/>
    <property type="match status" value="2"/>
</dbReference>
<evidence type="ECO:0000313" key="3">
    <source>
        <dbReference type="EMBL" id="WEG35135.1"/>
    </source>
</evidence>
<dbReference type="Gene3D" id="3.30.870.10">
    <property type="entry name" value="Endonuclease Chain A"/>
    <property type="match status" value="2"/>
</dbReference>
<dbReference type="SMART" id="SM00155">
    <property type="entry name" value="PLDc"/>
    <property type="match status" value="2"/>
</dbReference>
<keyword evidence="1" id="KW-0472">Membrane</keyword>
<proteinExistence type="predicted"/>
<protein>
    <submittedName>
        <fullName evidence="3">Phospholipase D-like domain-containing protein</fullName>
    </submittedName>
</protein>
<feature type="transmembrane region" description="Helical" evidence="1">
    <location>
        <begin position="58"/>
        <end position="76"/>
    </location>
</feature>
<dbReference type="PANTHER" id="PTHR21248:SF22">
    <property type="entry name" value="PHOSPHOLIPASE D"/>
    <property type="match status" value="1"/>
</dbReference>
<dbReference type="SUPFAM" id="SSF56024">
    <property type="entry name" value="Phospholipase D/nuclease"/>
    <property type="match status" value="2"/>
</dbReference>
<organism evidence="3 4">
    <name type="scientific">Amygdalobacter indicium</name>
    <dbReference type="NCBI Taxonomy" id="3029272"/>
    <lineage>
        <taxon>Bacteria</taxon>
        <taxon>Bacillati</taxon>
        <taxon>Bacillota</taxon>
        <taxon>Clostridia</taxon>
        <taxon>Eubacteriales</taxon>
        <taxon>Oscillospiraceae</taxon>
        <taxon>Amygdalobacter</taxon>
    </lineage>
</organism>
<dbReference type="EMBL" id="CP118868">
    <property type="protein sequence ID" value="WEG35135.1"/>
    <property type="molecule type" value="Genomic_DNA"/>
</dbReference>
<sequence>MALGEEKRMQTTVKDNNKGKLKQRLQKVRARRIYLLGSLVVLQFIFFVVIFFTVQNNAMRFFSLGNFLIFLALAWFIMTRHMTNSAKLSWLLCGAIAPIFTWLFYGFSVSNLLQRRTLLAQTFSKERIFVSYFHKEGRSLMARLRPLLQAEGLGNFYEIAALAFHHNGSKIYLNQKVEYYRCGEEAWPQIKAAIKAAKVHICIEFYIIKNGTMLEEMLDLLCQKLQQGVEVYLLYDGACDFLLNFDLARTLKNQGAKTAVFMPINGRFTMDHNHRNHRKLIIIDGETAFTGGINLADEYINLRSPFGYWKDAVISVQGEAVQRLQGFFLADFLASCSQDDEKIIANLINADLAAFNSSQANLNLTVNMRDYDVKLLKRRDKHQDNWENKNQLLSTWKKNHGHKSGHKFLHLSTKELDRQNDIPWGRRQSEIKFTGGDMPAIPNLPWENLLVPYADAPSVGNSLAENIYLQAIYSATSSCQIMTPYLILGDELLRALTVAANRGVKVEIYLPYIADKKIMQVLARAAYPVLLQAGIKIYEFLPGFIHSKVLLIDQQIAVIGSVNFDFRSMYLNFENGVIIYDRILGEKIAADFRTIRPECKQVDLAYCQSLSISDKIWGIVLRPLGPLL</sequence>
<evidence type="ECO:0000313" key="4">
    <source>
        <dbReference type="Proteomes" id="UP001220478"/>
    </source>
</evidence>
<dbReference type="InterPro" id="IPR001736">
    <property type="entry name" value="PLipase_D/transphosphatidylase"/>
</dbReference>
<dbReference type="PROSITE" id="PS50035">
    <property type="entry name" value="PLD"/>
    <property type="match status" value="2"/>
</dbReference>
<keyword evidence="4" id="KW-1185">Reference proteome</keyword>
<name>A0ABY8C8G4_9FIRM</name>
<keyword evidence="1" id="KW-0812">Transmembrane</keyword>
<dbReference type="InterPro" id="IPR025202">
    <property type="entry name" value="PLD-like_dom"/>
</dbReference>
<feature type="transmembrane region" description="Helical" evidence="1">
    <location>
        <begin position="88"/>
        <end position="107"/>
    </location>
</feature>
<feature type="transmembrane region" description="Helical" evidence="1">
    <location>
        <begin position="33"/>
        <end position="52"/>
    </location>
</feature>
<keyword evidence="1" id="KW-1133">Transmembrane helix</keyword>
<reference evidence="3 4" key="1">
    <citation type="submission" date="2023-02" db="EMBL/GenBank/DDBJ databases">
        <title>Novel Oscillospiraceae bacterial genomes.</title>
        <authorList>
            <person name="Srinivasan S."/>
            <person name="Austin M.N."/>
            <person name="Fiedler T.L."/>
            <person name="Strenk S.M."/>
            <person name="Agnew K.J."/>
            <person name="Nagana Gowda G.A."/>
            <person name="Raftery D."/>
            <person name="Beamer M.A."/>
            <person name="Achilles S.L."/>
            <person name="Wiesenfeld H.C."/>
            <person name="Fredricks D.N."/>
            <person name="Hillier S.L."/>
        </authorList>
    </citation>
    <scope>NUCLEOTIDE SEQUENCE [LARGE SCALE GENOMIC DNA]</scope>
    <source>
        <strain evidence="3 4">CHIC02 1186E3-8</strain>
    </source>
</reference>
<accession>A0ABY8C8G4</accession>